<evidence type="ECO:0000256" key="13">
    <source>
        <dbReference type="ARBA" id="ARBA00023145"/>
    </source>
</evidence>
<dbReference type="PANTHER" id="PTHR10201">
    <property type="entry name" value="MATRIX METALLOPROTEINASE"/>
    <property type="match status" value="1"/>
</dbReference>
<dbReference type="SUPFAM" id="SSF47090">
    <property type="entry name" value="PGBD-like"/>
    <property type="match status" value="2"/>
</dbReference>
<evidence type="ECO:0000256" key="8">
    <source>
        <dbReference type="ARBA" id="ARBA00022737"/>
    </source>
</evidence>
<dbReference type="FunFam" id="3.40.390.10:FF:000007">
    <property type="entry name" value="Collagenase 3"/>
    <property type="match status" value="2"/>
</dbReference>
<dbReference type="Proteomes" id="UP000034805">
    <property type="component" value="Unassembled WGS sequence"/>
</dbReference>
<dbReference type="PRINTS" id="PR00138">
    <property type="entry name" value="MATRIXIN"/>
</dbReference>
<feature type="chain" id="PRO_5006147180" description="Peptidase metallopeptidase domain-containing protein" evidence="20">
    <location>
        <begin position="23"/>
        <end position="916"/>
    </location>
</feature>
<keyword evidence="4" id="KW-0272">Extracellular matrix</keyword>
<dbReference type="PROSITE" id="PS00024">
    <property type="entry name" value="HEMOPEXIN"/>
    <property type="match status" value="1"/>
</dbReference>
<evidence type="ECO:0000256" key="2">
    <source>
        <dbReference type="ARBA" id="ARBA00010370"/>
    </source>
</evidence>
<evidence type="ECO:0000256" key="7">
    <source>
        <dbReference type="ARBA" id="ARBA00022729"/>
    </source>
</evidence>
<feature type="binding site" evidence="16">
    <location>
        <position position="697"/>
    </location>
    <ligand>
        <name>Zn(2+)</name>
        <dbReference type="ChEBI" id="CHEBI:29105"/>
        <label>2</label>
        <note>catalytic</note>
    </ligand>
</feature>
<comment type="cofactor">
    <cofactor evidence="16">
        <name>Ca(2+)</name>
        <dbReference type="ChEBI" id="CHEBI:29108"/>
    </cofactor>
    <text evidence="16">Can bind about 5 Ca(2+) ions per subunit.</text>
</comment>
<feature type="binding site" evidence="16">
    <location>
        <position position="650"/>
    </location>
    <ligand>
        <name>Zn(2+)</name>
        <dbReference type="ChEBI" id="CHEBI:29105"/>
        <label>1</label>
    </ligand>
</feature>
<feature type="domain" description="Peptidase metallopeptidase" evidence="21">
    <location>
        <begin position="121"/>
        <end position="273"/>
    </location>
</feature>
<evidence type="ECO:0000256" key="12">
    <source>
        <dbReference type="ARBA" id="ARBA00023049"/>
    </source>
</evidence>
<keyword evidence="7 20" id="KW-0732">Signal</keyword>
<evidence type="ECO:0000256" key="4">
    <source>
        <dbReference type="ARBA" id="ARBA00022530"/>
    </source>
</evidence>
<comment type="cofactor">
    <cofactor evidence="16">
        <name>Zn(2+)</name>
        <dbReference type="ChEBI" id="CHEBI:29105"/>
    </cofactor>
    <text evidence="16">Binds 2 Zn(2+) ions per subunit.</text>
</comment>
<feature type="binding site" evidence="16">
    <location>
        <position position="891"/>
    </location>
    <ligand>
        <name>Ca(2+)</name>
        <dbReference type="ChEBI" id="CHEBI:29108"/>
        <label>4</label>
    </ligand>
</feature>
<feature type="binding site" evidence="16">
    <location>
        <position position="643"/>
    </location>
    <ligand>
        <name>Ca(2+)</name>
        <dbReference type="ChEBI" id="CHEBI:29108"/>
        <label>3</label>
    </ligand>
</feature>
<feature type="repeat" description="Hemopexin" evidence="19">
    <location>
        <begin position="401"/>
        <end position="449"/>
    </location>
</feature>
<dbReference type="GO" id="GO:0030198">
    <property type="term" value="P:extracellular matrix organization"/>
    <property type="evidence" value="ECO:0007669"/>
    <property type="project" value="TreeGrafter"/>
</dbReference>
<sequence>MRCVTLSWPVAVVLVLTHTCRGAPASRAAAGTVTGLHRGPIQNDLTLAAYLERYYTLGRERTGRRRRSEPTFAAKVRDMQTFFGLNVTGSLDPATVEIMRTPRCGVPDVQEYSDQGKQDLSAARCSSIGRYTSDMASSTVDHLIGSALNVWGSASPLTFVRSFSHNADIMVDFVTREHGDSYPFDGPQGTLAHAYGPGTGIGGDTHFDDDEVWTTGSNGINLYLVAAHEFGHALGLSHSNNPESLMYPTYMKRNQHNLLSREDILNLNMLYGTRSVLPYHFSRPSWNSFYKPWHLSPRFPLFLQDKCNPNLSFDAVTTMGESTLFFKDNYLWIKHDQQCDTKEGPIKNFMPKIDSDIDAAYSVPKKSVVCLFKGHKFWTLRGSQVRGKPKPIHKFGFPKQVERLDAAVHVDSTGRTLFFAEHLYWSYDEDRRMMEELHPRNISEDFPGLNTSALSWRSSSLKDVALDRSAPSPGGCTPVMDFTGRRGTAAETRGFHIRGGCLQEYLMKFYRLEGDGALRSKRDTTAMERNIQKMQDFFGLEVSGRLDPKTLEVMKRPRCGVPDVDNYSFYPDKPRWTNRTITYRIMKYTPDLSREEVESSLRRALKLWSDAAPLRFLRVDSGKADIMITFGSKAHGDFFPFDGPRGVLAHAFEPGEDIGGDVHFDEDEVWTTGNRRLGYDLFTVAAHELGHSLGLSHSKDPFALMYPNYKQLDATRYSLPKDDRLGIQALYGSHKSRKKEETSIPNKCSPSLSFDAVAVVGQDIVFFKNRYMWLRRTRMGYWDSPRGGYVNTYLPSINSPVDAAYDIAAKGPKYWVVQQLNTRSYYGSIYDFGFPLSVKQVNAAVHISEFGKTYFFVEDVYYRYDEGHYAMDPGYPRKTTTDWPGIERKIDAAFKLGGKINPSCLSFHSNSMSLPR</sequence>
<dbReference type="InterPro" id="IPR001818">
    <property type="entry name" value="Pept_M10_metallopeptidase"/>
</dbReference>
<dbReference type="PROSITE" id="PS00546">
    <property type="entry name" value="CYSTEINE_SWITCH"/>
    <property type="match status" value="2"/>
</dbReference>
<evidence type="ECO:0000256" key="3">
    <source>
        <dbReference type="ARBA" id="ARBA00022525"/>
    </source>
</evidence>
<feature type="binding site" evidence="16">
    <location>
        <position position="804"/>
    </location>
    <ligand>
        <name>Ca(2+)</name>
        <dbReference type="ChEBI" id="CHEBI:29108"/>
        <label>5</label>
    </ligand>
</feature>
<dbReference type="EMBL" id="JARO02000006">
    <property type="protein sequence ID" value="KPP80323.1"/>
    <property type="molecule type" value="Genomic_DNA"/>
</dbReference>
<evidence type="ECO:0000256" key="17">
    <source>
        <dbReference type="PIRSR" id="PIRSR621190-4"/>
    </source>
</evidence>
<feature type="binding site" description="in inhibited form" evidence="16">
    <location>
        <position position="559"/>
    </location>
    <ligand>
        <name>Zn(2+)</name>
        <dbReference type="ChEBI" id="CHEBI:29105"/>
        <label>2</label>
        <note>catalytic</note>
    </ligand>
</feature>
<feature type="binding site" evidence="16">
    <location>
        <position position="668"/>
    </location>
    <ligand>
        <name>Ca(2+)</name>
        <dbReference type="ChEBI" id="CHEBI:29108"/>
        <label>3</label>
    </ligand>
</feature>
<dbReference type="Gene3D" id="3.40.390.10">
    <property type="entry name" value="Collagenase (Catalytic Domain)"/>
    <property type="match status" value="2"/>
</dbReference>
<dbReference type="GO" id="GO:0006508">
    <property type="term" value="P:proteolysis"/>
    <property type="evidence" value="ECO:0007669"/>
    <property type="project" value="UniProtKB-KW"/>
</dbReference>
<evidence type="ECO:0000256" key="19">
    <source>
        <dbReference type="PROSITE-ProRule" id="PRU01011"/>
    </source>
</evidence>
<feature type="binding site" evidence="16">
    <location>
        <position position="591"/>
    </location>
    <ligand>
        <name>Ca(2+)</name>
        <dbReference type="ChEBI" id="CHEBI:29108"/>
        <label>1</label>
    </ligand>
</feature>
<dbReference type="GO" id="GO:0005615">
    <property type="term" value="C:extracellular space"/>
    <property type="evidence" value="ECO:0007669"/>
    <property type="project" value="TreeGrafter"/>
</dbReference>
<dbReference type="CDD" id="cd04278">
    <property type="entry name" value="ZnMc_MMP"/>
    <property type="match status" value="2"/>
</dbReference>
<feature type="signal peptide" evidence="20">
    <location>
        <begin position="1"/>
        <end position="22"/>
    </location>
</feature>
<feature type="binding site" evidence="16">
    <location>
        <position position="637"/>
    </location>
    <ligand>
        <name>Zn(2+)</name>
        <dbReference type="ChEBI" id="CHEBI:29105"/>
        <label>1</label>
    </ligand>
</feature>
<dbReference type="Pfam" id="PF00045">
    <property type="entry name" value="Hemopexin"/>
    <property type="match status" value="3"/>
</dbReference>
<feature type="binding site" evidence="16">
    <location>
        <position position="668"/>
    </location>
    <ligand>
        <name>Ca(2+)</name>
        <dbReference type="ChEBI" id="CHEBI:29108"/>
        <label>1</label>
    </ligand>
</feature>
<feature type="binding site" evidence="16">
    <location>
        <position position="661"/>
    </location>
    <ligand>
        <name>Ca(2+)</name>
        <dbReference type="ChEBI" id="CHEBI:29108"/>
        <label>2</label>
    </ligand>
</feature>
<dbReference type="InterPro" id="IPR036365">
    <property type="entry name" value="PGBD-like_sf"/>
</dbReference>
<feature type="binding site" evidence="16">
    <location>
        <position position="659"/>
    </location>
    <ligand>
        <name>Ca(2+)</name>
        <dbReference type="ChEBI" id="CHEBI:29108"/>
        <label>2</label>
    </ligand>
</feature>
<evidence type="ECO:0000256" key="5">
    <source>
        <dbReference type="ARBA" id="ARBA00022670"/>
    </source>
</evidence>
<feature type="binding site" evidence="16">
    <location>
        <position position="625"/>
    </location>
    <ligand>
        <name>Ca(2+)</name>
        <dbReference type="ChEBI" id="CHEBI:29108"/>
        <label>2</label>
    </ligand>
</feature>
<feature type="binding site" evidence="16">
    <location>
        <position position="663"/>
    </location>
    <ligand>
        <name>Zn(2+)</name>
        <dbReference type="ChEBI" id="CHEBI:29105"/>
        <label>1</label>
    </ligand>
</feature>
<dbReference type="SMART" id="SM00120">
    <property type="entry name" value="HX"/>
    <property type="match status" value="5"/>
</dbReference>
<dbReference type="SUPFAM" id="SSF50923">
    <property type="entry name" value="Hemopexin-like domain"/>
    <property type="match status" value="2"/>
</dbReference>
<feature type="binding site" evidence="16">
    <location>
        <position position="844"/>
    </location>
    <ligand>
        <name>Ca(2+)</name>
        <dbReference type="ChEBI" id="CHEBI:29108"/>
        <label>5</label>
    </ligand>
</feature>
<feature type="domain" description="Peptidase metallopeptidase" evidence="21">
    <location>
        <begin position="572"/>
        <end position="733"/>
    </location>
</feature>
<feature type="binding site" evidence="16">
    <location>
        <position position="705"/>
    </location>
    <ligand>
        <name>Zn(2+)</name>
        <dbReference type="ChEBI" id="CHEBI:29105"/>
        <label>2</label>
        <note>catalytic</note>
    </ligand>
</feature>
<evidence type="ECO:0000256" key="14">
    <source>
        <dbReference type="ARBA" id="ARBA00023157"/>
    </source>
</evidence>
<dbReference type="GO" id="GO:0008270">
    <property type="term" value="F:zinc ion binding"/>
    <property type="evidence" value="ECO:0007669"/>
    <property type="project" value="InterPro"/>
</dbReference>
<evidence type="ECO:0000256" key="10">
    <source>
        <dbReference type="ARBA" id="ARBA00022833"/>
    </source>
</evidence>
<dbReference type="InterPro" id="IPR036375">
    <property type="entry name" value="Hemopexin-like_dom_sf"/>
</dbReference>
<dbReference type="SUPFAM" id="SSF55486">
    <property type="entry name" value="Metalloproteases ('zincins'), catalytic domain"/>
    <property type="match status" value="2"/>
</dbReference>
<dbReference type="STRING" id="113540.ENSSFOP00015016928"/>
<dbReference type="FunFam" id="2.110.10.10:FF:000002">
    <property type="entry name" value="Matrix metallopeptidase 3"/>
    <property type="match status" value="2"/>
</dbReference>
<evidence type="ECO:0000256" key="9">
    <source>
        <dbReference type="ARBA" id="ARBA00022801"/>
    </source>
</evidence>
<feature type="active site" evidence="15">
    <location>
        <position position="688"/>
    </location>
</feature>
<reference evidence="22 23" key="1">
    <citation type="submission" date="2015-08" db="EMBL/GenBank/DDBJ databases">
        <title>The genome of the Asian arowana (Scleropages formosus).</title>
        <authorList>
            <person name="Tan M.H."/>
            <person name="Gan H.M."/>
            <person name="Croft L.J."/>
            <person name="Austin C.M."/>
        </authorList>
    </citation>
    <scope>NUCLEOTIDE SEQUENCE [LARGE SCALE GENOMIC DNA]</scope>
    <source>
        <strain evidence="22">Aro1</strain>
    </source>
</reference>
<dbReference type="SMART" id="SM00235">
    <property type="entry name" value="ZnMc"/>
    <property type="match status" value="2"/>
</dbReference>
<evidence type="ECO:0000256" key="15">
    <source>
        <dbReference type="PIRSR" id="PIRSR621190-1"/>
    </source>
</evidence>
<dbReference type="InterPro" id="IPR002477">
    <property type="entry name" value="Peptidoglycan-bd-like"/>
</dbReference>
<dbReference type="InterPro" id="IPR006026">
    <property type="entry name" value="Peptidase_Metallo"/>
</dbReference>
<feature type="repeat" description="Hemopexin" evidence="19">
    <location>
        <begin position="838"/>
        <end position="886"/>
    </location>
</feature>
<evidence type="ECO:0000313" key="23">
    <source>
        <dbReference type="Proteomes" id="UP000034805"/>
    </source>
</evidence>
<keyword evidence="10 16" id="KW-0862">Zinc</keyword>
<feature type="binding site" evidence="16">
    <location>
        <position position="755"/>
    </location>
    <ligand>
        <name>Ca(2+)</name>
        <dbReference type="ChEBI" id="CHEBI:29108"/>
        <label>4</label>
    </ligand>
</feature>
<feature type="binding site" evidence="16">
    <location>
        <position position="802"/>
    </location>
    <ligand>
        <name>Ca(2+)</name>
        <dbReference type="ChEBI" id="CHEBI:29108"/>
        <label>4</label>
    </ligand>
</feature>
<protein>
    <recommendedName>
        <fullName evidence="21">Peptidase metallopeptidase domain-containing protein</fullName>
    </recommendedName>
</protein>
<comment type="caution">
    <text evidence="22">The sequence shown here is derived from an EMBL/GenBank/DDBJ whole genome shotgun (WGS) entry which is preliminary data.</text>
</comment>
<dbReference type="InterPro" id="IPR018486">
    <property type="entry name" value="Hemopexin_CS"/>
</dbReference>
<comment type="subcellular location">
    <subcellularLocation>
        <location evidence="1">Secreted</location>
        <location evidence="1">Extracellular space</location>
        <location evidence="1">Extracellular matrix</location>
    </subcellularLocation>
</comment>
<evidence type="ECO:0000313" key="22">
    <source>
        <dbReference type="EMBL" id="KPP80323.1"/>
    </source>
</evidence>
<feature type="short sequence motif" description="Cysteine switch" evidence="18">
    <location>
        <begin position="557"/>
        <end position="564"/>
    </location>
</feature>
<evidence type="ECO:0000256" key="18">
    <source>
        <dbReference type="PIRSR" id="PIRSR621190-5"/>
    </source>
</evidence>
<keyword evidence="8" id="KW-0677">Repeat</keyword>
<dbReference type="Gene3D" id="2.110.10.10">
    <property type="entry name" value="Hemopexin-like domain"/>
    <property type="match status" value="2"/>
</dbReference>
<dbReference type="PROSITE" id="PS51642">
    <property type="entry name" value="HEMOPEXIN_2"/>
    <property type="match status" value="3"/>
</dbReference>
<feature type="modified residue" description="Phosphotyrosine; by PKDCC" evidence="17">
    <location>
        <position position="825"/>
    </location>
</feature>
<evidence type="ECO:0000256" key="20">
    <source>
        <dbReference type="SAM" id="SignalP"/>
    </source>
</evidence>
<evidence type="ECO:0000256" key="1">
    <source>
        <dbReference type="ARBA" id="ARBA00004498"/>
    </source>
</evidence>
<proteinExistence type="inferred from homology"/>
<feature type="binding site" evidence="16">
    <location>
        <position position="691"/>
    </location>
    <ligand>
        <name>Zn(2+)</name>
        <dbReference type="ChEBI" id="CHEBI:29105"/>
        <label>2</label>
        <note>catalytic</note>
    </ligand>
</feature>
<keyword evidence="12" id="KW-0482">Metalloprotease</keyword>
<dbReference type="InterPro" id="IPR018487">
    <property type="entry name" value="Hemopexin-like_repeat"/>
</dbReference>
<gene>
    <name evidence="22" type="ORF">Z043_100039</name>
</gene>
<dbReference type="AlphaFoldDB" id="A0A0P7ZH09"/>
<evidence type="ECO:0000256" key="6">
    <source>
        <dbReference type="ARBA" id="ARBA00022723"/>
    </source>
</evidence>
<dbReference type="PANTHER" id="PTHR10201:SF297">
    <property type="entry name" value="MATRIX METALLOPROTEINASE-20"/>
    <property type="match status" value="1"/>
</dbReference>
<keyword evidence="14" id="KW-1015">Disulfide bond</keyword>
<keyword evidence="3" id="KW-0964">Secreted</keyword>
<dbReference type="GO" id="GO:0004222">
    <property type="term" value="F:metalloendopeptidase activity"/>
    <property type="evidence" value="ECO:0007669"/>
    <property type="project" value="InterPro"/>
</dbReference>
<dbReference type="GO" id="GO:0030574">
    <property type="term" value="P:collagen catabolic process"/>
    <property type="evidence" value="ECO:0007669"/>
    <property type="project" value="TreeGrafter"/>
</dbReference>
<dbReference type="InterPro" id="IPR021190">
    <property type="entry name" value="Pept_M10A"/>
</dbReference>
<keyword evidence="11 16" id="KW-0106">Calcium</keyword>
<keyword evidence="9" id="KW-0378">Hydrolase</keyword>
<keyword evidence="5" id="KW-0645">Protease</keyword>
<dbReference type="InterPro" id="IPR033739">
    <property type="entry name" value="M10A_MMP"/>
</dbReference>
<feature type="binding site" evidence="16">
    <location>
        <position position="665"/>
    </location>
    <ligand>
        <name>Ca(2+)</name>
        <dbReference type="ChEBI" id="CHEBI:29108"/>
        <label>3</label>
    </ligand>
</feature>
<feature type="binding site" evidence="16">
    <location>
        <position position="642"/>
    </location>
    <ligand>
        <name>Ca(2+)</name>
        <dbReference type="ChEBI" id="CHEBI:29108"/>
        <label>3</label>
    </ligand>
</feature>
<evidence type="ECO:0000259" key="21">
    <source>
        <dbReference type="SMART" id="SM00235"/>
    </source>
</evidence>
<dbReference type="CDD" id="cd00094">
    <property type="entry name" value="HX"/>
    <property type="match status" value="2"/>
</dbReference>
<dbReference type="InterPro" id="IPR000585">
    <property type="entry name" value="Hemopexin-like_dom"/>
</dbReference>
<dbReference type="InterPro" id="IPR021158">
    <property type="entry name" value="Pept_M10A_Zn_BS"/>
</dbReference>
<dbReference type="GO" id="GO:0031012">
    <property type="term" value="C:extracellular matrix"/>
    <property type="evidence" value="ECO:0007669"/>
    <property type="project" value="InterPro"/>
</dbReference>
<feature type="repeat" description="Hemopexin" evidence="19">
    <location>
        <begin position="354"/>
        <end position="399"/>
    </location>
</feature>
<dbReference type="InterPro" id="IPR024079">
    <property type="entry name" value="MetalloPept_cat_dom_sf"/>
</dbReference>
<keyword evidence="6 16" id="KW-0479">Metal-binding</keyword>
<feature type="binding site" evidence="16">
    <location>
        <position position="687"/>
    </location>
    <ligand>
        <name>Zn(2+)</name>
        <dbReference type="ChEBI" id="CHEBI:29105"/>
        <label>2</label>
        <note>catalytic</note>
    </ligand>
</feature>
<feature type="binding site" evidence="16">
    <location>
        <position position="635"/>
    </location>
    <ligand>
        <name>Zn(2+)</name>
        <dbReference type="ChEBI" id="CHEBI:29105"/>
        <label>1</label>
    </ligand>
</feature>
<keyword evidence="13" id="KW-0865">Zymogen</keyword>
<evidence type="ECO:0000256" key="16">
    <source>
        <dbReference type="PIRSR" id="PIRSR621190-2"/>
    </source>
</evidence>
<comment type="similarity">
    <text evidence="2">Belongs to the peptidase M10A family.</text>
</comment>
<name>A0A0P7ZH09_SCLFO</name>
<evidence type="ECO:0000256" key="11">
    <source>
        <dbReference type="ARBA" id="ARBA00022837"/>
    </source>
</evidence>
<dbReference type="Pfam" id="PF01471">
    <property type="entry name" value="PG_binding_1"/>
    <property type="match status" value="2"/>
</dbReference>
<dbReference type="Pfam" id="PF00413">
    <property type="entry name" value="Peptidase_M10"/>
    <property type="match status" value="2"/>
</dbReference>
<organism evidence="22 23">
    <name type="scientific">Scleropages formosus</name>
    <name type="common">Asian bonytongue</name>
    <name type="synonym">Osteoglossum formosum</name>
    <dbReference type="NCBI Taxonomy" id="113540"/>
    <lineage>
        <taxon>Eukaryota</taxon>
        <taxon>Metazoa</taxon>
        <taxon>Chordata</taxon>
        <taxon>Craniata</taxon>
        <taxon>Vertebrata</taxon>
        <taxon>Euteleostomi</taxon>
        <taxon>Actinopterygii</taxon>
        <taxon>Neopterygii</taxon>
        <taxon>Teleostei</taxon>
        <taxon>Osteoglossocephala</taxon>
        <taxon>Osteoglossomorpha</taxon>
        <taxon>Osteoglossiformes</taxon>
        <taxon>Osteoglossidae</taxon>
        <taxon>Scleropages</taxon>
    </lineage>
</organism>
<accession>A0A0P7ZH09</accession>